<accession>A0A1Z2LEC8</accession>
<evidence type="ECO:0000313" key="2">
    <source>
        <dbReference type="Proteomes" id="UP000195755"/>
    </source>
</evidence>
<sequence>MPSPCDPQYAPAGDVSAALMVVDSRFKSVHGGKTEVDPEQRKLTGQYIASLGPEGAADVLDGACTLVFLFMEWLRKAHESQGKDVIEYVVPTLVATLRRMTMSIRPEAIPTMVGLVVAAGTELSPSL</sequence>
<gene>
    <name evidence="1" type="ORF">SMD11_7002</name>
</gene>
<evidence type="ECO:0000313" key="1">
    <source>
        <dbReference type="EMBL" id="ARZ72578.1"/>
    </source>
</evidence>
<proteinExistence type="predicted"/>
<organism evidence="1 2">
    <name type="scientific">Streptomyces albireticuli</name>
    <dbReference type="NCBI Taxonomy" id="1940"/>
    <lineage>
        <taxon>Bacteria</taxon>
        <taxon>Bacillati</taxon>
        <taxon>Actinomycetota</taxon>
        <taxon>Actinomycetes</taxon>
        <taxon>Kitasatosporales</taxon>
        <taxon>Streptomycetaceae</taxon>
        <taxon>Streptomyces</taxon>
    </lineage>
</organism>
<dbReference type="KEGG" id="salj:SMD11_7002"/>
<dbReference type="AlphaFoldDB" id="A0A1Z2LEC8"/>
<protein>
    <submittedName>
        <fullName evidence="1">Uncharacterized protein</fullName>
    </submittedName>
</protein>
<dbReference type="Proteomes" id="UP000195755">
    <property type="component" value="Chromosome"/>
</dbReference>
<name>A0A1Z2LEC8_9ACTN</name>
<dbReference type="EMBL" id="CP021744">
    <property type="protein sequence ID" value="ARZ72578.1"/>
    <property type="molecule type" value="Genomic_DNA"/>
</dbReference>
<reference evidence="1 2" key="1">
    <citation type="submission" date="2017-06" db="EMBL/GenBank/DDBJ databases">
        <title>Streptomyces albireticuli Genome sequencing and assembly.</title>
        <authorList>
            <person name="Wang Y."/>
            <person name="Du B."/>
            <person name="Ding Y."/>
            <person name="Liu H."/>
            <person name="Hou Q."/>
            <person name="Liu K."/>
            <person name="Yao L."/>
            <person name="Wang C."/>
        </authorList>
    </citation>
    <scope>NUCLEOTIDE SEQUENCE [LARGE SCALE GENOMIC DNA]</scope>
    <source>
        <strain evidence="1 2">MDJK11</strain>
    </source>
</reference>